<organism evidence="2">
    <name type="scientific">Arundo donax</name>
    <name type="common">Giant reed</name>
    <name type="synonym">Donax arundinaceus</name>
    <dbReference type="NCBI Taxonomy" id="35708"/>
    <lineage>
        <taxon>Eukaryota</taxon>
        <taxon>Viridiplantae</taxon>
        <taxon>Streptophyta</taxon>
        <taxon>Embryophyta</taxon>
        <taxon>Tracheophyta</taxon>
        <taxon>Spermatophyta</taxon>
        <taxon>Magnoliopsida</taxon>
        <taxon>Liliopsida</taxon>
        <taxon>Poales</taxon>
        <taxon>Poaceae</taxon>
        <taxon>PACMAD clade</taxon>
        <taxon>Arundinoideae</taxon>
        <taxon>Arundineae</taxon>
        <taxon>Arundo</taxon>
    </lineage>
</organism>
<reference evidence="2" key="1">
    <citation type="submission" date="2014-09" db="EMBL/GenBank/DDBJ databases">
        <authorList>
            <person name="Magalhaes I.L.F."/>
            <person name="Oliveira U."/>
            <person name="Santos F.R."/>
            <person name="Vidigal T.H.D.A."/>
            <person name="Brescovit A.D."/>
            <person name="Santos A.J."/>
        </authorList>
    </citation>
    <scope>NUCLEOTIDE SEQUENCE</scope>
    <source>
        <tissue evidence="2">Shoot tissue taken approximately 20 cm above the soil surface</tissue>
    </source>
</reference>
<evidence type="ECO:0000313" key="2">
    <source>
        <dbReference type="EMBL" id="JAD27456.1"/>
    </source>
</evidence>
<feature type="compositionally biased region" description="Basic and acidic residues" evidence="1">
    <location>
        <begin position="7"/>
        <end position="22"/>
    </location>
</feature>
<name>A0A0A8YLI7_ARUDO</name>
<feature type="region of interest" description="Disordered" evidence="1">
    <location>
        <begin position="1"/>
        <end position="37"/>
    </location>
</feature>
<evidence type="ECO:0000256" key="1">
    <source>
        <dbReference type="SAM" id="MobiDB-lite"/>
    </source>
</evidence>
<accession>A0A0A8YLI7</accession>
<reference evidence="2" key="2">
    <citation type="journal article" date="2015" name="Data Brief">
        <title>Shoot transcriptome of the giant reed, Arundo donax.</title>
        <authorList>
            <person name="Barrero R.A."/>
            <person name="Guerrero F.D."/>
            <person name="Moolhuijzen P."/>
            <person name="Goolsby J.A."/>
            <person name="Tidwell J."/>
            <person name="Bellgard S.E."/>
            <person name="Bellgard M.I."/>
        </authorList>
    </citation>
    <scope>NUCLEOTIDE SEQUENCE</scope>
    <source>
        <tissue evidence="2">Shoot tissue taken approximately 20 cm above the soil surface</tissue>
    </source>
</reference>
<dbReference type="AlphaFoldDB" id="A0A0A8YLI7"/>
<protein>
    <submittedName>
        <fullName evidence="2">Uncharacterized protein</fullName>
    </submittedName>
</protein>
<dbReference type="EMBL" id="GBRH01270439">
    <property type="protein sequence ID" value="JAD27456.1"/>
    <property type="molecule type" value="Transcribed_RNA"/>
</dbReference>
<proteinExistence type="predicted"/>
<sequence>MAPWPCMHREHQHHYTDSKLEGRTSSGPSPSTRPHSL</sequence>
<feature type="compositionally biased region" description="Low complexity" evidence="1">
    <location>
        <begin position="23"/>
        <end position="37"/>
    </location>
</feature>